<feature type="domain" description="ABC transmembrane type-1" evidence="8">
    <location>
        <begin position="70"/>
        <end position="261"/>
    </location>
</feature>
<feature type="transmembrane region" description="Helical" evidence="7">
    <location>
        <begin position="240"/>
        <end position="260"/>
    </location>
</feature>
<evidence type="ECO:0000256" key="4">
    <source>
        <dbReference type="ARBA" id="ARBA00022692"/>
    </source>
</evidence>
<comment type="similarity">
    <text evidence="7">Belongs to the binding-protein-dependent transport system permease family.</text>
</comment>
<dbReference type="GO" id="GO:0005886">
    <property type="term" value="C:plasma membrane"/>
    <property type="evidence" value="ECO:0007669"/>
    <property type="project" value="UniProtKB-SubCell"/>
</dbReference>
<proteinExistence type="inferred from homology"/>
<dbReference type="RefSeq" id="WP_090048764.1">
    <property type="nucleotide sequence ID" value="NZ_FNCC01000005.1"/>
</dbReference>
<keyword evidence="6 7" id="KW-0472">Membrane</keyword>
<evidence type="ECO:0000256" key="5">
    <source>
        <dbReference type="ARBA" id="ARBA00022989"/>
    </source>
</evidence>
<name>A0A1G7R2X5_9PSEU</name>
<dbReference type="STRING" id="200378.SAMN05216553_10579"/>
<evidence type="ECO:0000256" key="2">
    <source>
        <dbReference type="ARBA" id="ARBA00022448"/>
    </source>
</evidence>
<dbReference type="Gene3D" id="1.10.3720.10">
    <property type="entry name" value="MetI-like"/>
    <property type="match status" value="1"/>
</dbReference>
<keyword evidence="4 7" id="KW-0812">Transmembrane</keyword>
<dbReference type="PANTHER" id="PTHR43386">
    <property type="entry name" value="OLIGOPEPTIDE TRANSPORT SYSTEM PERMEASE PROTEIN APPC"/>
    <property type="match status" value="1"/>
</dbReference>
<evidence type="ECO:0000256" key="7">
    <source>
        <dbReference type="RuleBase" id="RU363032"/>
    </source>
</evidence>
<gene>
    <name evidence="9" type="ORF">SAMN05216553_10579</name>
</gene>
<dbReference type="Proteomes" id="UP000199623">
    <property type="component" value="Unassembled WGS sequence"/>
</dbReference>
<dbReference type="InterPro" id="IPR000515">
    <property type="entry name" value="MetI-like"/>
</dbReference>
<keyword evidence="5 7" id="KW-1133">Transmembrane helix</keyword>
<organism evidence="9 10">
    <name type="scientific">Lentzea fradiae</name>
    <dbReference type="NCBI Taxonomy" id="200378"/>
    <lineage>
        <taxon>Bacteria</taxon>
        <taxon>Bacillati</taxon>
        <taxon>Actinomycetota</taxon>
        <taxon>Actinomycetes</taxon>
        <taxon>Pseudonocardiales</taxon>
        <taxon>Pseudonocardiaceae</taxon>
        <taxon>Lentzea</taxon>
    </lineage>
</organism>
<feature type="transmembrane region" description="Helical" evidence="7">
    <location>
        <begin position="76"/>
        <end position="96"/>
    </location>
</feature>
<evidence type="ECO:0000256" key="3">
    <source>
        <dbReference type="ARBA" id="ARBA00022475"/>
    </source>
</evidence>
<keyword evidence="2 7" id="KW-0813">Transport</keyword>
<keyword evidence="3" id="KW-1003">Cell membrane</keyword>
<dbReference type="InterPro" id="IPR035906">
    <property type="entry name" value="MetI-like_sf"/>
</dbReference>
<dbReference type="OrthoDB" id="9812701at2"/>
<comment type="subcellular location">
    <subcellularLocation>
        <location evidence="1 7">Cell membrane</location>
        <topology evidence="1 7">Multi-pass membrane protein</topology>
    </subcellularLocation>
</comment>
<feature type="transmembrane region" description="Helical" evidence="7">
    <location>
        <begin position="108"/>
        <end position="128"/>
    </location>
</feature>
<feature type="transmembrane region" description="Helical" evidence="7">
    <location>
        <begin position="12"/>
        <end position="31"/>
    </location>
</feature>
<keyword evidence="10" id="KW-1185">Reference proteome</keyword>
<evidence type="ECO:0000313" key="10">
    <source>
        <dbReference type="Proteomes" id="UP000199623"/>
    </source>
</evidence>
<dbReference type="SUPFAM" id="SSF161098">
    <property type="entry name" value="MetI-like"/>
    <property type="match status" value="1"/>
</dbReference>
<dbReference type="PROSITE" id="PS50928">
    <property type="entry name" value="ABC_TM1"/>
    <property type="match status" value="1"/>
</dbReference>
<dbReference type="CDD" id="cd06261">
    <property type="entry name" value="TM_PBP2"/>
    <property type="match status" value="1"/>
</dbReference>
<protein>
    <submittedName>
        <fullName evidence="9">Peptide/nickel transport system permease protein</fullName>
    </submittedName>
</protein>
<dbReference type="InterPro" id="IPR050366">
    <property type="entry name" value="BP-dependent_transpt_permease"/>
</dbReference>
<dbReference type="EMBL" id="FNCC01000005">
    <property type="protein sequence ID" value="SDG05064.1"/>
    <property type="molecule type" value="Genomic_DNA"/>
</dbReference>
<evidence type="ECO:0000256" key="1">
    <source>
        <dbReference type="ARBA" id="ARBA00004651"/>
    </source>
</evidence>
<dbReference type="PANTHER" id="PTHR43386:SF1">
    <property type="entry name" value="D,D-DIPEPTIDE TRANSPORT SYSTEM PERMEASE PROTEIN DDPC-RELATED"/>
    <property type="match status" value="1"/>
</dbReference>
<accession>A0A1G7R2X5</accession>
<dbReference type="AlphaFoldDB" id="A0A1G7R2X5"/>
<reference evidence="10" key="1">
    <citation type="submission" date="2016-10" db="EMBL/GenBank/DDBJ databases">
        <authorList>
            <person name="Varghese N."/>
            <person name="Submissions S."/>
        </authorList>
    </citation>
    <scope>NUCLEOTIDE SEQUENCE [LARGE SCALE GENOMIC DNA]</scope>
    <source>
        <strain evidence="10">CGMCC 4.3506</strain>
    </source>
</reference>
<evidence type="ECO:0000256" key="6">
    <source>
        <dbReference type="ARBA" id="ARBA00023136"/>
    </source>
</evidence>
<dbReference type="Pfam" id="PF00528">
    <property type="entry name" value="BPD_transp_1"/>
    <property type="match status" value="1"/>
</dbReference>
<feature type="transmembrane region" description="Helical" evidence="7">
    <location>
        <begin position="191"/>
        <end position="215"/>
    </location>
</feature>
<feature type="transmembrane region" description="Helical" evidence="7">
    <location>
        <begin position="134"/>
        <end position="153"/>
    </location>
</feature>
<evidence type="ECO:0000313" key="9">
    <source>
        <dbReference type="EMBL" id="SDG05064.1"/>
    </source>
</evidence>
<dbReference type="GO" id="GO:0055085">
    <property type="term" value="P:transmembrane transport"/>
    <property type="evidence" value="ECO:0007669"/>
    <property type="project" value="InterPro"/>
</dbReference>
<sequence>MRIGARRSVPGWAVGSAVVAFVLLWAAFGPLPHDPRSPALSSANQAPGGDFWFGTTESGVDVFSGVVAASLSTLPIAFAGVLAGLLAGTAAGIALSGHSPVQEGFMRLVDLFQSFPVILVAIVVVALAEGDSVNFWLTAAIAVINFPIFLRIVRGSALVVRTERYVLAAEVMGASRWRVALRHIVPNVSNVVLAQASLSIGFGIMAIASLGYLGIGSAPPEPSWGAFIREGADKLGDGRWWMVVFPSLAICLTVLVFNMISRSISKAGAPSGQAAADQKVSA</sequence>
<evidence type="ECO:0000259" key="8">
    <source>
        <dbReference type="PROSITE" id="PS50928"/>
    </source>
</evidence>